<evidence type="ECO:0000313" key="2">
    <source>
        <dbReference type="Proteomes" id="UP000297832"/>
    </source>
</evidence>
<dbReference type="AlphaFoldDB" id="A0A5K1TER3"/>
<name>A0A5K1TER3_9LEPT</name>
<accession>A0A5K1TER3</accession>
<gene>
    <name evidence="1" type="ORF">EHQ81_18880</name>
</gene>
<protein>
    <submittedName>
        <fullName evidence="1">Uncharacterized protein</fullName>
    </submittedName>
</protein>
<dbReference type="EMBL" id="RQGV01000026">
    <property type="protein sequence ID" value="TGM10678.1"/>
    <property type="molecule type" value="Genomic_DNA"/>
</dbReference>
<dbReference type="Proteomes" id="UP000297832">
    <property type="component" value="Unassembled WGS sequence"/>
</dbReference>
<comment type="caution">
    <text evidence="1">The sequence shown here is derived from an EMBL/GenBank/DDBJ whole genome shotgun (WGS) entry which is preliminary data.</text>
</comment>
<dbReference type="RefSeq" id="WP_135651667.1">
    <property type="nucleotide sequence ID" value="NZ_RQGV01000026.1"/>
</dbReference>
<reference evidence="1 2" key="1">
    <citation type="journal article" date="2019" name="PLoS Negl. Trop. Dis.">
        <title>Revisiting the worldwide diversity of Leptospira species in the environment.</title>
        <authorList>
            <person name="Vincent A.T."/>
            <person name="Schiettekatte O."/>
            <person name="Bourhy P."/>
            <person name="Veyrier F.J."/>
            <person name="Picardeau M."/>
        </authorList>
    </citation>
    <scope>NUCLEOTIDE SEQUENCE [LARGE SCALE GENOMIC DNA]</scope>
    <source>
        <strain evidence="1 2">201702405</strain>
    </source>
</reference>
<proteinExistence type="predicted"/>
<evidence type="ECO:0000313" key="1">
    <source>
        <dbReference type="EMBL" id="TGM10678.1"/>
    </source>
</evidence>
<organism evidence="1 2">
    <name type="scientific">Leptospira selangorensis</name>
    <dbReference type="NCBI Taxonomy" id="2484982"/>
    <lineage>
        <taxon>Bacteria</taxon>
        <taxon>Pseudomonadati</taxon>
        <taxon>Spirochaetota</taxon>
        <taxon>Spirochaetia</taxon>
        <taxon>Leptospirales</taxon>
        <taxon>Leptospiraceae</taxon>
        <taxon>Leptospira</taxon>
    </lineage>
</organism>
<sequence>MVKLNIFAIVSLVFLFSSEMKSDEVRKVIKFAQEDYEIVFSDETASNSIKEYLRKKESLENWNKMITIFDWKNVSQVNEILPKYMEQVITPNSIRKPNILKNTKSEHKEDYIFEFFLSPASGDYIEYNLHRMVTTNTNKVISFIFALKIPMTGKKEIDSANVKNALEPNRINWIAEIGSIPLE</sequence>